<evidence type="ECO:0000313" key="8">
    <source>
        <dbReference type="EMBL" id="GGB37769.1"/>
    </source>
</evidence>
<feature type="region of interest" description="Disordered" evidence="5">
    <location>
        <begin position="420"/>
        <end position="691"/>
    </location>
</feature>
<dbReference type="Gene3D" id="1.25.40.10">
    <property type="entry name" value="Tetratricopeptide repeat domain"/>
    <property type="match status" value="1"/>
</dbReference>
<name>A0A916TAA3_9HYPH</name>
<comment type="caution">
    <text evidence="8">The sequence shown here is derived from an EMBL/GenBank/DDBJ whole genome shotgun (WGS) entry which is preliminary data.</text>
</comment>
<dbReference type="RefSeq" id="WP_150495169.1">
    <property type="nucleotide sequence ID" value="NZ_BMFA01000002.1"/>
</dbReference>
<evidence type="ECO:0000256" key="5">
    <source>
        <dbReference type="SAM" id="MobiDB-lite"/>
    </source>
</evidence>
<protein>
    <recommendedName>
        <fullName evidence="7">HemY N-terminal domain-containing protein</fullName>
    </recommendedName>
</protein>
<dbReference type="InterPro" id="IPR010817">
    <property type="entry name" value="HemY_N"/>
</dbReference>
<evidence type="ECO:0000256" key="1">
    <source>
        <dbReference type="ARBA" id="ARBA00004370"/>
    </source>
</evidence>
<dbReference type="OrthoDB" id="9798343at2"/>
<proteinExistence type="predicted"/>
<dbReference type="AlphaFoldDB" id="A0A916TAA3"/>
<gene>
    <name evidence="8" type="ORF">GCM10011316_07300</name>
</gene>
<keyword evidence="9" id="KW-1185">Reference proteome</keyword>
<evidence type="ECO:0000256" key="3">
    <source>
        <dbReference type="ARBA" id="ARBA00022989"/>
    </source>
</evidence>
<dbReference type="Proteomes" id="UP000605148">
    <property type="component" value="Unassembled WGS sequence"/>
</dbReference>
<evidence type="ECO:0000256" key="4">
    <source>
        <dbReference type="ARBA" id="ARBA00023136"/>
    </source>
</evidence>
<dbReference type="Pfam" id="PF07219">
    <property type="entry name" value="HemY_N"/>
    <property type="match status" value="1"/>
</dbReference>
<feature type="domain" description="HemY N-terminal" evidence="7">
    <location>
        <begin position="26"/>
        <end position="132"/>
    </location>
</feature>
<keyword evidence="2 6" id="KW-0812">Transmembrane</keyword>
<evidence type="ECO:0000259" key="7">
    <source>
        <dbReference type="Pfam" id="PF07219"/>
    </source>
</evidence>
<dbReference type="SUPFAM" id="SSF48452">
    <property type="entry name" value="TPR-like"/>
    <property type="match status" value="1"/>
</dbReference>
<keyword evidence="3 6" id="KW-1133">Transmembrane helix</keyword>
<organism evidence="8 9">
    <name type="scientific">Roseibium aquae</name>
    <dbReference type="NCBI Taxonomy" id="1323746"/>
    <lineage>
        <taxon>Bacteria</taxon>
        <taxon>Pseudomonadati</taxon>
        <taxon>Pseudomonadota</taxon>
        <taxon>Alphaproteobacteria</taxon>
        <taxon>Hyphomicrobiales</taxon>
        <taxon>Stappiaceae</taxon>
        <taxon>Roseibium</taxon>
    </lineage>
</organism>
<dbReference type="InterPro" id="IPR011990">
    <property type="entry name" value="TPR-like_helical_dom_sf"/>
</dbReference>
<keyword evidence="4 6" id="KW-0472">Membrane</keyword>
<comment type="subcellular location">
    <subcellularLocation>
        <location evidence="1">Membrane</location>
    </subcellularLocation>
</comment>
<evidence type="ECO:0000313" key="9">
    <source>
        <dbReference type="Proteomes" id="UP000605148"/>
    </source>
</evidence>
<evidence type="ECO:0000256" key="6">
    <source>
        <dbReference type="SAM" id="Phobius"/>
    </source>
</evidence>
<reference evidence="8" key="1">
    <citation type="journal article" date="2014" name="Int. J. Syst. Evol. Microbiol.">
        <title>Complete genome sequence of Corynebacterium casei LMG S-19264T (=DSM 44701T), isolated from a smear-ripened cheese.</title>
        <authorList>
            <consortium name="US DOE Joint Genome Institute (JGI-PGF)"/>
            <person name="Walter F."/>
            <person name="Albersmeier A."/>
            <person name="Kalinowski J."/>
            <person name="Ruckert C."/>
        </authorList>
    </citation>
    <scope>NUCLEOTIDE SEQUENCE</scope>
    <source>
        <strain evidence="8">CGMCC 1.12426</strain>
    </source>
</reference>
<accession>A0A916TAA3</accession>
<dbReference type="EMBL" id="BMFA01000002">
    <property type="protein sequence ID" value="GGB37769.1"/>
    <property type="molecule type" value="Genomic_DNA"/>
</dbReference>
<evidence type="ECO:0000256" key="2">
    <source>
        <dbReference type="ARBA" id="ARBA00022692"/>
    </source>
</evidence>
<reference evidence="8" key="2">
    <citation type="submission" date="2020-09" db="EMBL/GenBank/DDBJ databases">
        <authorList>
            <person name="Sun Q."/>
            <person name="Zhou Y."/>
        </authorList>
    </citation>
    <scope>NUCLEOTIDE SEQUENCE</scope>
    <source>
        <strain evidence="8">CGMCC 1.12426</strain>
    </source>
</reference>
<feature type="transmembrane region" description="Helical" evidence="6">
    <location>
        <begin position="45"/>
        <end position="66"/>
    </location>
</feature>
<feature type="compositionally biased region" description="Low complexity" evidence="5">
    <location>
        <begin position="502"/>
        <end position="523"/>
    </location>
</feature>
<sequence>MIRVLLFFALLFVVALGFAWMADLPGVISVSWQGYVWEQPPAVAVVVLSVLLGIFLAIVWAIRVVMNSPKIASRFFKRRRKDKGYEALSHGLIALGTGNAKLARRYALDAEKLLPKEPAARLLLAQTAQLAGKDEEARGRFEAMLDDPQTRALGLHGLFVEAERQGEPVAARHYAEEAVREVPGLEWAGKAVLGYQAVAGDWETALKSLERNYTSKLIDKKSYRRQRAVLLTASAAVLEDQDPERAFVQAKEAHGLAPSLVPAAVLASRLATRRGDIRKASKVIEATWKLSPHPDLAQTYAHVRTGDSAVDRLKRVKVLAGLRSNTSIGALVIARAAMEAREFDEAREQLKKVLRAEPTRSAFVMMAELEELEHGDRGRMRDWLARAVHAPSDMAWVADGIVSNEWHAVSPVTGRLDAFEWTTPPSAPDKGPALTLEDGLFEPPLPVVPAPLTGSPAAFAEAEELQPGADPQSHQQSAGAAPLDEVGPQKAAAGENSPAELPKSPAKTPAKSPAKSPAKTPASDQIAAASTPVSPSQSDPDEPPARPSSIAPSPAPLSRTGVEGTVDDYKSAPAITALPDYPDNPSAAPPAAPAGPGRVPSGEGHSADRGPGTGDRSNGFHAASPATGRSHEAPPRGAATQDAASAEAPENGPSGRDDTKQLPYVLGRMPDDPGPEDETAGAPKARTGFFN</sequence>
<dbReference type="GO" id="GO:0016020">
    <property type="term" value="C:membrane"/>
    <property type="evidence" value="ECO:0007669"/>
    <property type="project" value="UniProtKB-SubCell"/>
</dbReference>